<dbReference type="PANTHER" id="PTHR13156:SF0">
    <property type="entry name" value="NADH DEHYDROGENASE [UBIQUINONE] IRON-SULFUR PROTEIN 6, MITOCHONDRIAL"/>
    <property type="match status" value="1"/>
</dbReference>
<evidence type="ECO:0000259" key="2">
    <source>
        <dbReference type="Pfam" id="PF10276"/>
    </source>
</evidence>
<dbReference type="Proteomes" id="UP001498398">
    <property type="component" value="Unassembled WGS sequence"/>
</dbReference>
<dbReference type="Gene3D" id="2.60.260.40">
    <property type="entry name" value="q5lls5 like domains"/>
    <property type="match status" value="1"/>
</dbReference>
<name>A0ABR1JXT6_9AGAR</name>
<reference evidence="3 4" key="1">
    <citation type="submission" date="2024-01" db="EMBL/GenBank/DDBJ databases">
        <title>A draft genome for the cacao thread blight pathogen Marasmiellus scandens.</title>
        <authorList>
            <person name="Baruah I.K."/>
            <person name="Leung J."/>
            <person name="Bukari Y."/>
            <person name="Amoako-Attah I."/>
            <person name="Meinhardt L.W."/>
            <person name="Bailey B.A."/>
            <person name="Cohen S.P."/>
        </authorList>
    </citation>
    <scope>NUCLEOTIDE SEQUENCE [LARGE SCALE GENOMIC DNA]</scope>
    <source>
        <strain evidence="3 4">GH-19</strain>
    </source>
</reference>
<gene>
    <name evidence="3" type="ORF">VKT23_003391</name>
</gene>
<evidence type="ECO:0000256" key="1">
    <source>
        <dbReference type="SAM" id="MobiDB-lite"/>
    </source>
</evidence>
<feature type="region of interest" description="Disordered" evidence="1">
    <location>
        <begin position="18"/>
        <end position="73"/>
    </location>
</feature>
<keyword evidence="4" id="KW-1185">Reference proteome</keyword>
<feature type="compositionally biased region" description="Polar residues" evidence="1">
    <location>
        <begin position="40"/>
        <end position="58"/>
    </location>
</feature>
<evidence type="ECO:0000313" key="3">
    <source>
        <dbReference type="EMBL" id="KAK7468894.1"/>
    </source>
</evidence>
<dbReference type="InterPro" id="IPR019401">
    <property type="entry name" value="Znf_CHCC"/>
</dbReference>
<accession>A0ABR1JXT6</accession>
<protein>
    <recommendedName>
        <fullName evidence="2">Zinc finger CHCC-type domain-containing protein</fullName>
    </recommendedName>
</protein>
<dbReference type="Pfam" id="PF10276">
    <property type="entry name" value="zf-CHCC"/>
    <property type="match status" value="1"/>
</dbReference>
<sequence>MLSRRLLSKARVLKTINRASSSAASSPTPPAIIKTPAPTVGTQAPNYPTTWSANQRPRPTSADGPRFEQTTMEVQPNPLSAMALIAEEPVRMVHGRKAVCDGGGGPLGHPKIYINLDQPGPRACGYCGLRFEQEHHH</sequence>
<feature type="domain" description="Zinc finger CHCC-type" evidence="2">
    <location>
        <begin position="95"/>
        <end position="131"/>
    </location>
</feature>
<evidence type="ECO:0000313" key="4">
    <source>
        <dbReference type="Proteomes" id="UP001498398"/>
    </source>
</evidence>
<dbReference type="PANTHER" id="PTHR13156">
    <property type="entry name" value="NADH-UBIQUINONE OXIDOREDUCTASE 13 KD-A SUBUNIT"/>
    <property type="match status" value="1"/>
</dbReference>
<proteinExistence type="predicted"/>
<organism evidence="3 4">
    <name type="scientific">Marasmiellus scandens</name>
    <dbReference type="NCBI Taxonomy" id="2682957"/>
    <lineage>
        <taxon>Eukaryota</taxon>
        <taxon>Fungi</taxon>
        <taxon>Dikarya</taxon>
        <taxon>Basidiomycota</taxon>
        <taxon>Agaricomycotina</taxon>
        <taxon>Agaricomycetes</taxon>
        <taxon>Agaricomycetidae</taxon>
        <taxon>Agaricales</taxon>
        <taxon>Marasmiineae</taxon>
        <taxon>Omphalotaceae</taxon>
        <taxon>Marasmiellus</taxon>
    </lineage>
</organism>
<dbReference type="EMBL" id="JBANRG010000003">
    <property type="protein sequence ID" value="KAK7468894.1"/>
    <property type="molecule type" value="Genomic_DNA"/>
</dbReference>
<comment type="caution">
    <text evidence="3">The sequence shown here is derived from an EMBL/GenBank/DDBJ whole genome shotgun (WGS) entry which is preliminary data.</text>
</comment>
<feature type="compositionally biased region" description="Low complexity" evidence="1">
    <location>
        <begin position="19"/>
        <end position="39"/>
    </location>
</feature>